<evidence type="ECO:0000256" key="1">
    <source>
        <dbReference type="ARBA" id="ARBA00022636"/>
    </source>
</evidence>
<comment type="subcellular location">
    <subcellularLocation>
        <location evidence="4">Bacterial flagellum basal body</location>
    </subcellularLocation>
</comment>
<dbReference type="RefSeq" id="WP_119440839.1">
    <property type="nucleotide sequence ID" value="NZ_CP170494.1"/>
</dbReference>
<dbReference type="Pfam" id="PF07317">
    <property type="entry name" value="PilZN"/>
    <property type="match status" value="1"/>
</dbReference>
<reference evidence="7 8" key="1">
    <citation type="submission" date="2017-08" db="EMBL/GenBank/DDBJ databases">
        <title>Pusillimonas indicus sp. nov., a member of the family Alcaligenaceae isolated from surface seawater.</title>
        <authorList>
            <person name="Li J."/>
        </authorList>
    </citation>
    <scope>NUCLEOTIDE SEQUENCE [LARGE SCALE GENOMIC DNA]</scope>
    <source>
        <strain evidence="7 8">17-4A</strain>
    </source>
</reference>
<dbReference type="Proteomes" id="UP000266483">
    <property type="component" value="Unassembled WGS sequence"/>
</dbReference>
<evidence type="ECO:0000259" key="5">
    <source>
        <dbReference type="Pfam" id="PF07238"/>
    </source>
</evidence>
<dbReference type="InterPro" id="IPR012349">
    <property type="entry name" value="Split_barrel_FMN-bd"/>
</dbReference>
<sequence>MSENQSPMEPIDDIDPDDPYTLTAPLEIQSVLRNIKLSKSLVHVYVLGQEASAITTVLDVDSKENRLIVDSFNDPMVTQQVQRARKLVAQVTLDRIHVKFVCPPLAPCEFEGKPALQAAMPAALSYLQRRDAYRIETPVVNPVICTITLSEDTKTRKVRLPLADISIGGIGLYDEQQLPEHSIGTIYEDCQIALPEVGNLTAALRIQHVTDQTLTNGKTRLRLGCAFVNPSNSAINMVQRYVGRLERELLAKKRGFV</sequence>
<evidence type="ECO:0000256" key="3">
    <source>
        <dbReference type="ARBA" id="ARBA00023143"/>
    </source>
</evidence>
<keyword evidence="8" id="KW-1185">Reference proteome</keyword>
<keyword evidence="3 4" id="KW-0975">Bacterial flagellum</keyword>
<organism evidence="7 8">
    <name type="scientific">Neopusillimonas maritima</name>
    <dbReference type="NCBI Taxonomy" id="2026239"/>
    <lineage>
        <taxon>Bacteria</taxon>
        <taxon>Pseudomonadati</taxon>
        <taxon>Pseudomonadota</taxon>
        <taxon>Betaproteobacteria</taxon>
        <taxon>Burkholderiales</taxon>
        <taxon>Alcaligenaceae</taxon>
        <taxon>Neopusillimonas</taxon>
    </lineage>
</organism>
<name>A0ABX9MYJ1_9BURK</name>
<dbReference type="InterPro" id="IPR009926">
    <property type="entry name" value="T3SS_YcgR_PilZN"/>
</dbReference>
<comment type="caution">
    <text evidence="7">The sequence shown here is derived from an EMBL/GenBank/DDBJ whole genome shotgun (WGS) entry which is preliminary data.</text>
</comment>
<evidence type="ECO:0000313" key="8">
    <source>
        <dbReference type="Proteomes" id="UP000266483"/>
    </source>
</evidence>
<protein>
    <recommendedName>
        <fullName evidence="4">Flagellar brake protein YcgR</fullName>
    </recommendedName>
    <alternativeName>
        <fullName evidence="4">Cyclic di-GMP binding protein YcgR</fullName>
    </alternativeName>
</protein>
<dbReference type="InterPro" id="IPR023787">
    <property type="entry name" value="T3SS_YcgR"/>
</dbReference>
<dbReference type="HAMAP" id="MF_01457">
    <property type="entry name" value="YcgR"/>
    <property type="match status" value="1"/>
</dbReference>
<feature type="domain" description="PilZ" evidence="5">
    <location>
        <begin position="128"/>
        <end position="242"/>
    </location>
</feature>
<comment type="function">
    <text evidence="4">Acts as a flagellar brake, regulating swimming and swarming in a bis-(3'-5') cyclic diguanylic acid (c-di-GMP)-dependent manner. Binds 1 c-di-GMP dimer per subunit. Increasing levels of c-di-GMP lead to decreased motility.</text>
</comment>
<evidence type="ECO:0000256" key="4">
    <source>
        <dbReference type="HAMAP-Rule" id="MF_01457"/>
    </source>
</evidence>
<dbReference type="EMBL" id="NQOU01000001">
    <property type="protein sequence ID" value="RII84013.1"/>
    <property type="molecule type" value="Genomic_DNA"/>
</dbReference>
<dbReference type="InterPro" id="IPR009875">
    <property type="entry name" value="PilZ_domain"/>
</dbReference>
<dbReference type="Pfam" id="PF07238">
    <property type="entry name" value="PilZ"/>
    <property type="match status" value="1"/>
</dbReference>
<dbReference type="Gene3D" id="2.30.110.10">
    <property type="entry name" value="Electron Transport, Fmn-binding Protein, Chain A"/>
    <property type="match status" value="1"/>
</dbReference>
<comment type="similarity">
    <text evidence="4">Belongs to the YcgR family.</text>
</comment>
<dbReference type="Gene3D" id="2.40.10.220">
    <property type="entry name" value="predicted glycosyltransferase like domains"/>
    <property type="match status" value="1"/>
</dbReference>
<keyword evidence="1 4" id="KW-0973">c-di-GMP</keyword>
<comment type="subunit">
    <text evidence="4">Monomer. Interacts with the flagellar basal bodies.</text>
</comment>
<feature type="domain" description="Type III secretion system flagellar brake protein YcgR PilZN" evidence="6">
    <location>
        <begin position="20"/>
        <end position="124"/>
    </location>
</feature>
<proteinExistence type="inferred from homology"/>
<evidence type="ECO:0000313" key="7">
    <source>
        <dbReference type="EMBL" id="RII84013.1"/>
    </source>
</evidence>
<evidence type="ECO:0000256" key="2">
    <source>
        <dbReference type="ARBA" id="ARBA00022741"/>
    </source>
</evidence>
<evidence type="ECO:0000259" key="6">
    <source>
        <dbReference type="Pfam" id="PF07317"/>
    </source>
</evidence>
<accession>A0ABX9MYJ1</accession>
<gene>
    <name evidence="4" type="primary">ycgR</name>
    <name evidence="7" type="ORF">CJO09_01905</name>
</gene>
<keyword evidence="2 4" id="KW-0547">Nucleotide-binding</keyword>